<evidence type="ECO:0000256" key="1">
    <source>
        <dbReference type="SAM" id="MobiDB-lite"/>
    </source>
</evidence>
<evidence type="ECO:0000313" key="2">
    <source>
        <dbReference type="EMBL" id="KAK7471657.1"/>
    </source>
</evidence>
<feature type="region of interest" description="Disordered" evidence="1">
    <location>
        <begin position="72"/>
        <end position="100"/>
    </location>
</feature>
<keyword evidence="3" id="KW-1185">Reference proteome</keyword>
<comment type="caution">
    <text evidence="2">The sequence shown here is derived from an EMBL/GenBank/DDBJ whole genome shotgun (WGS) entry which is preliminary data.</text>
</comment>
<name>A0ABD0JEM9_9CAEN</name>
<accession>A0ABD0JEM9</accession>
<evidence type="ECO:0000313" key="3">
    <source>
        <dbReference type="Proteomes" id="UP001519460"/>
    </source>
</evidence>
<proteinExistence type="predicted"/>
<dbReference type="AlphaFoldDB" id="A0ABD0JEM9"/>
<gene>
    <name evidence="2" type="ORF">BaRGS_00035704</name>
</gene>
<protein>
    <submittedName>
        <fullName evidence="2">Uncharacterized protein</fullName>
    </submittedName>
</protein>
<dbReference type="Proteomes" id="UP001519460">
    <property type="component" value="Unassembled WGS sequence"/>
</dbReference>
<sequence length="100" mass="11407">MKKYTDTPVILIGLSTGRLESCDKREVTSERAFKLAEFLHTEFLETTLDDEEMISWIIAQTMEKALRHLDAHDGGRGRLTSITPSTKDSKKKPKEFSVCF</sequence>
<dbReference type="EMBL" id="JACVVK020000484">
    <property type="protein sequence ID" value="KAK7471657.1"/>
    <property type="molecule type" value="Genomic_DNA"/>
</dbReference>
<reference evidence="2 3" key="1">
    <citation type="journal article" date="2023" name="Sci. Data">
        <title>Genome assembly of the Korean intertidal mud-creeper Batillaria attramentaria.</title>
        <authorList>
            <person name="Patra A.K."/>
            <person name="Ho P.T."/>
            <person name="Jun S."/>
            <person name="Lee S.J."/>
            <person name="Kim Y."/>
            <person name="Won Y.J."/>
        </authorList>
    </citation>
    <scope>NUCLEOTIDE SEQUENCE [LARGE SCALE GENOMIC DNA]</scope>
    <source>
        <strain evidence="2">Wonlab-2016</strain>
    </source>
</reference>
<organism evidence="2 3">
    <name type="scientific">Batillaria attramentaria</name>
    <dbReference type="NCBI Taxonomy" id="370345"/>
    <lineage>
        <taxon>Eukaryota</taxon>
        <taxon>Metazoa</taxon>
        <taxon>Spiralia</taxon>
        <taxon>Lophotrochozoa</taxon>
        <taxon>Mollusca</taxon>
        <taxon>Gastropoda</taxon>
        <taxon>Caenogastropoda</taxon>
        <taxon>Sorbeoconcha</taxon>
        <taxon>Cerithioidea</taxon>
        <taxon>Batillariidae</taxon>
        <taxon>Batillaria</taxon>
    </lineage>
</organism>